<feature type="domain" description="TonB-dependent receptor plug" evidence="14">
    <location>
        <begin position="64"/>
        <end position="171"/>
    </location>
</feature>
<dbReference type="eggNOG" id="COG4774">
    <property type="taxonomic scope" value="Bacteria"/>
</dbReference>
<keyword evidence="8 12" id="KW-0798">TonB box</keyword>
<dbReference type="STRING" id="565045.NOR51B_1050"/>
<dbReference type="SUPFAM" id="SSF56935">
    <property type="entry name" value="Porins"/>
    <property type="match status" value="1"/>
</dbReference>
<dbReference type="PANTHER" id="PTHR32552:SF81">
    <property type="entry name" value="TONB-DEPENDENT OUTER MEMBRANE RECEPTOR"/>
    <property type="match status" value="1"/>
</dbReference>
<evidence type="ECO:0000256" key="7">
    <source>
        <dbReference type="ARBA" id="ARBA00023065"/>
    </source>
</evidence>
<organism evidence="15 16">
    <name type="scientific">Luminiphilus syltensis NOR5-1B</name>
    <dbReference type="NCBI Taxonomy" id="565045"/>
    <lineage>
        <taxon>Bacteria</taxon>
        <taxon>Pseudomonadati</taxon>
        <taxon>Pseudomonadota</taxon>
        <taxon>Gammaproteobacteria</taxon>
        <taxon>Cellvibrionales</taxon>
        <taxon>Halieaceae</taxon>
        <taxon>Luminiphilus</taxon>
    </lineage>
</organism>
<evidence type="ECO:0000259" key="14">
    <source>
        <dbReference type="Pfam" id="PF07715"/>
    </source>
</evidence>
<dbReference type="InterPro" id="IPR039426">
    <property type="entry name" value="TonB-dep_rcpt-like"/>
</dbReference>
<evidence type="ECO:0000313" key="16">
    <source>
        <dbReference type="Proteomes" id="UP000004699"/>
    </source>
</evidence>
<dbReference type="AlphaFoldDB" id="B8KTT1"/>
<evidence type="ECO:0000256" key="8">
    <source>
        <dbReference type="ARBA" id="ARBA00023077"/>
    </source>
</evidence>
<keyword evidence="9 11" id="KW-0472">Membrane</keyword>
<dbReference type="Pfam" id="PF07715">
    <property type="entry name" value="Plug"/>
    <property type="match status" value="1"/>
</dbReference>
<keyword evidence="5 11" id="KW-0812">Transmembrane</keyword>
<dbReference type="InterPro" id="IPR012910">
    <property type="entry name" value="Plug_dom"/>
</dbReference>
<keyword evidence="4" id="KW-0410">Iron transport</keyword>
<name>B8KTT1_9GAMM</name>
<sequence>MTRHLRSLNRSADTAQRALRPGNGRSKIAQAVSLAVLTGAASAPLSAQKLEEVVVTATKRSESLMDVPLSITAISGAETRLLNLNDIKDLISFTPGITGNSKDSFLDTVSVRGIRTNLFGNGAEPSIGFYVNGLYQGRTGSAVSSLYDIERSEVLRGPQGFLFPRGAVTGAFNVMTQKASVEDGLSGYGELDVGERGVLVFEGAVNVPLTDNLAMRIAGFHTEEDGYVKNLAGGPDLIGHDSDSLRVSFRYETEKLTGDLIFQYDDRNRDGSIYQVTGEGPNFNGPSLLFLNGGEPFEVARGTQTNSNDRVGQRDEAEVFSLGLVLEYDLGWATLSSLTGYKDHDYEYGEDYDGLPITLYEYEQFQSGDYIEQELRLTSQSDGPLSWYAGASVYKEDIDTLFGAIQEEDIYCDLYLNYYYAPDQRGCTGFYEDYLGGYYDFTASTNGLINDYNETLGTYEGYSMYFEVGYEFSQSFDMTAGIRYSYDERDYSNEKLPDIGGSQFGGGISGMSETPEGPVSDSADWDAITYRVAANWRPNDTTLLFGSVATGYKPGGYDVYGFENNATGTAVAGPALPGRDRPADFDEETITAYELGYKGRLMDGRVQLSVTAFLYEYKDLQAFFSEQNPDGPGTRTVGDNVGVLDGWGSEIEVNAALTDNVTLRLGGSWLDSEANDVQPFCGAAVDLGASEDACEGEPLPLAPEFTFFAVLNGSFPVGDRGGELFANLAYSWEDDSKGDWIPEDLSKQTIRFLDQTDIVVGYQEEDWSISGYVENVFDNNWVDGTFGESFDGTPYAQFIFGPSRPRTAGLRASINF</sequence>
<evidence type="ECO:0000256" key="1">
    <source>
        <dbReference type="ARBA" id="ARBA00004571"/>
    </source>
</evidence>
<dbReference type="PROSITE" id="PS52016">
    <property type="entry name" value="TONB_DEPENDENT_REC_3"/>
    <property type="match status" value="1"/>
</dbReference>
<proteinExistence type="inferred from homology"/>
<dbReference type="RefSeq" id="WP_009019854.1">
    <property type="nucleotide sequence ID" value="NZ_DS999411.1"/>
</dbReference>
<evidence type="ECO:0000256" key="10">
    <source>
        <dbReference type="ARBA" id="ARBA00023237"/>
    </source>
</evidence>
<dbReference type="Gene3D" id="2.40.170.20">
    <property type="entry name" value="TonB-dependent receptor, beta-barrel domain"/>
    <property type="match status" value="1"/>
</dbReference>
<reference evidence="16" key="1">
    <citation type="journal article" date="2013" name="BMC Microbiol.">
        <title>Taxonomy and evolution of bacteriochlorophyll a-containing members of the OM60/NOR5 clade of marine gammaproteobacteria: description of Luminiphilus syltensis gen. nov., sp. nov., reclassification of Haliea rubra as Pseudohaliea rubra gen. nov., comb. nov., and emendation of Chromatocurvus halotolerans.</title>
        <authorList>
            <person name="Spring S."/>
            <person name="Riedel T."/>
            <person name="Sproer C."/>
            <person name="Yan S."/>
            <person name="Harder J."/>
            <person name="Fuchs B.M."/>
        </authorList>
    </citation>
    <scope>NUCLEOTIDE SEQUENCE [LARGE SCALE GENOMIC DNA]</scope>
    <source>
        <strain evidence="16">NOR51-B</strain>
    </source>
</reference>
<protein>
    <submittedName>
        <fullName evidence="15">TonB-dependent receptor domain protein</fullName>
    </submittedName>
</protein>
<dbReference type="InterPro" id="IPR036942">
    <property type="entry name" value="Beta-barrel_TonB_sf"/>
</dbReference>
<keyword evidence="2 11" id="KW-0813">Transport</keyword>
<evidence type="ECO:0000259" key="13">
    <source>
        <dbReference type="Pfam" id="PF00593"/>
    </source>
</evidence>
<evidence type="ECO:0000256" key="3">
    <source>
        <dbReference type="ARBA" id="ARBA00022452"/>
    </source>
</evidence>
<feature type="domain" description="TonB-dependent receptor-like beta-barrel" evidence="13">
    <location>
        <begin position="264"/>
        <end position="776"/>
    </location>
</feature>
<comment type="similarity">
    <text evidence="11 12">Belongs to the TonB-dependent receptor family.</text>
</comment>
<evidence type="ECO:0000256" key="9">
    <source>
        <dbReference type="ARBA" id="ARBA00023136"/>
    </source>
</evidence>
<dbReference type="InterPro" id="IPR000531">
    <property type="entry name" value="Beta-barrel_TonB"/>
</dbReference>
<dbReference type="GO" id="GO:0006826">
    <property type="term" value="P:iron ion transport"/>
    <property type="evidence" value="ECO:0007669"/>
    <property type="project" value="UniProtKB-KW"/>
</dbReference>
<accession>B8KTT1</accession>
<dbReference type="Pfam" id="PF00593">
    <property type="entry name" value="TonB_dep_Rec_b-barrel"/>
    <property type="match status" value="1"/>
</dbReference>
<dbReference type="EMBL" id="DS999411">
    <property type="protein sequence ID" value="EED35107.1"/>
    <property type="molecule type" value="Genomic_DNA"/>
</dbReference>
<evidence type="ECO:0000256" key="4">
    <source>
        <dbReference type="ARBA" id="ARBA00022496"/>
    </source>
</evidence>
<dbReference type="PANTHER" id="PTHR32552">
    <property type="entry name" value="FERRICHROME IRON RECEPTOR-RELATED"/>
    <property type="match status" value="1"/>
</dbReference>
<evidence type="ECO:0000256" key="5">
    <source>
        <dbReference type="ARBA" id="ARBA00022692"/>
    </source>
</evidence>
<keyword evidence="16" id="KW-1185">Reference proteome</keyword>
<keyword evidence="6" id="KW-0408">Iron</keyword>
<evidence type="ECO:0000313" key="15">
    <source>
        <dbReference type="EMBL" id="EED35107.1"/>
    </source>
</evidence>
<keyword evidence="3 11" id="KW-1134">Transmembrane beta strand</keyword>
<keyword evidence="7" id="KW-0406">Ion transport</keyword>
<evidence type="ECO:0000256" key="2">
    <source>
        <dbReference type="ARBA" id="ARBA00022448"/>
    </source>
</evidence>
<keyword evidence="10 11" id="KW-0998">Cell outer membrane</keyword>
<keyword evidence="15" id="KW-0675">Receptor</keyword>
<dbReference type="Proteomes" id="UP000004699">
    <property type="component" value="Unassembled WGS sequence"/>
</dbReference>
<gene>
    <name evidence="15" type="ORF">NOR51B_1050</name>
</gene>
<evidence type="ECO:0000256" key="6">
    <source>
        <dbReference type="ARBA" id="ARBA00023004"/>
    </source>
</evidence>
<comment type="subcellular location">
    <subcellularLocation>
        <location evidence="1 11">Cell outer membrane</location>
        <topology evidence="1 11">Multi-pass membrane protein</topology>
    </subcellularLocation>
</comment>
<dbReference type="HOGENOM" id="CLU_008287_15_0_6"/>
<dbReference type="GO" id="GO:0009279">
    <property type="term" value="C:cell outer membrane"/>
    <property type="evidence" value="ECO:0007669"/>
    <property type="project" value="UniProtKB-SubCell"/>
</dbReference>
<dbReference type="OrthoDB" id="7051185at2"/>
<evidence type="ECO:0000256" key="11">
    <source>
        <dbReference type="PROSITE-ProRule" id="PRU01360"/>
    </source>
</evidence>
<evidence type="ECO:0000256" key="12">
    <source>
        <dbReference type="RuleBase" id="RU003357"/>
    </source>
</evidence>